<dbReference type="eggNOG" id="COG0714">
    <property type="taxonomic scope" value="Bacteria"/>
</dbReference>
<keyword evidence="7" id="KW-1185">Reference proteome</keyword>
<evidence type="ECO:0000259" key="4">
    <source>
        <dbReference type="Pfam" id="PF07726"/>
    </source>
</evidence>
<dbReference type="PATRIC" id="fig|1142394.8.peg.2111"/>
<comment type="similarity">
    <text evidence="3">Belongs to the MoxR family.</text>
</comment>
<dbReference type="Gene3D" id="3.40.50.300">
    <property type="entry name" value="P-loop containing nucleotide triphosphate hydrolases"/>
    <property type="match status" value="1"/>
</dbReference>
<dbReference type="KEGG" id="phm:PSMK_20470"/>
<dbReference type="HOGENOM" id="CLU_034716_2_0_0"/>
<feature type="domain" description="ATPase AAA-3" evidence="4">
    <location>
        <begin position="43"/>
        <end position="173"/>
    </location>
</feature>
<dbReference type="Pfam" id="PF07726">
    <property type="entry name" value="AAA_3"/>
    <property type="match status" value="1"/>
</dbReference>
<evidence type="ECO:0000313" key="6">
    <source>
        <dbReference type="EMBL" id="BAM04206.1"/>
    </source>
</evidence>
<dbReference type="EMBL" id="AP012338">
    <property type="protein sequence ID" value="BAM04206.1"/>
    <property type="molecule type" value="Genomic_DNA"/>
</dbReference>
<dbReference type="GO" id="GO:0005524">
    <property type="term" value="F:ATP binding"/>
    <property type="evidence" value="ECO:0007669"/>
    <property type="project" value="UniProtKB-KW"/>
</dbReference>
<name>I0IG18_PHYMF</name>
<feature type="domain" description="ChlI/MoxR AAA lid" evidence="5">
    <location>
        <begin position="236"/>
        <end position="305"/>
    </location>
</feature>
<dbReference type="PIRSF" id="PIRSF002849">
    <property type="entry name" value="AAA_ATPase_chaperone_MoxR_prd"/>
    <property type="match status" value="1"/>
</dbReference>
<keyword evidence="2" id="KW-0067">ATP-binding</keyword>
<gene>
    <name evidence="6" type="ordered locus">PSMK_20470</name>
</gene>
<dbReference type="PANTHER" id="PTHR42759">
    <property type="entry name" value="MOXR FAMILY PROTEIN"/>
    <property type="match status" value="1"/>
</dbReference>
<sequence>MDEPSGARPSGAIERLRDNIRRCFYGNADAVHKVLVCLLARGHVLIEDVPGVGKTTLAVALARSIDGSLARLQMTPDMLPADILGVTIWDRKREAFEFKPGPVFHNIVLADEVNRTTPRTQSALLEAMSEGQVSIDGTTHKLLDPFMVIATQNPFEFEGTYFLPESQLDRFLMRISLGYPGPENEARVLVNDPRRTALKEMKPVVTTSELVEMQDAAAAVRVDPHLAAYVVSLASATRGSDRFQIGVSPRGSLALLRAAKAAASIDGRDYLVPEDIAGLAVPVFAHRCVPREADFDAEGGTAERVVAQVLASVPSPV</sequence>
<reference evidence="6 7" key="1">
    <citation type="submission" date="2012-02" db="EMBL/GenBank/DDBJ databases">
        <title>Complete genome sequence of Phycisphaera mikurensis NBRC 102666.</title>
        <authorList>
            <person name="Ankai A."/>
            <person name="Hosoyama A."/>
            <person name="Terui Y."/>
            <person name="Sekine M."/>
            <person name="Fukai R."/>
            <person name="Kato Y."/>
            <person name="Nakamura S."/>
            <person name="Yamada-Narita S."/>
            <person name="Kawakoshi A."/>
            <person name="Fukunaga Y."/>
            <person name="Yamazaki S."/>
            <person name="Fujita N."/>
        </authorList>
    </citation>
    <scope>NUCLEOTIDE SEQUENCE [LARGE SCALE GENOMIC DNA]</scope>
    <source>
        <strain evidence="7">NBRC 102666 / KCTC 22515 / FYK2301M01</strain>
    </source>
</reference>
<proteinExistence type="inferred from homology"/>
<dbReference type="InterPro" id="IPR027417">
    <property type="entry name" value="P-loop_NTPase"/>
</dbReference>
<dbReference type="GO" id="GO:0016887">
    <property type="term" value="F:ATP hydrolysis activity"/>
    <property type="evidence" value="ECO:0007669"/>
    <property type="project" value="InterPro"/>
</dbReference>
<dbReference type="CDD" id="cd00009">
    <property type="entry name" value="AAA"/>
    <property type="match status" value="1"/>
</dbReference>
<dbReference type="FunFam" id="3.40.50.300:FF:000640">
    <property type="entry name" value="MoxR family ATPase"/>
    <property type="match status" value="1"/>
</dbReference>
<dbReference type="STRING" id="1142394.PSMK_20470"/>
<evidence type="ECO:0000256" key="3">
    <source>
        <dbReference type="ARBA" id="ARBA00061607"/>
    </source>
</evidence>
<accession>I0IG18</accession>
<dbReference type="SUPFAM" id="SSF52540">
    <property type="entry name" value="P-loop containing nucleoside triphosphate hydrolases"/>
    <property type="match status" value="1"/>
</dbReference>
<evidence type="ECO:0000259" key="5">
    <source>
        <dbReference type="Pfam" id="PF17863"/>
    </source>
</evidence>
<dbReference type="Pfam" id="PF17863">
    <property type="entry name" value="AAA_lid_2"/>
    <property type="match status" value="1"/>
</dbReference>
<dbReference type="PANTHER" id="PTHR42759:SF5">
    <property type="entry name" value="METHANOL DEHYDROGENASE REGULATOR"/>
    <property type="match status" value="1"/>
</dbReference>
<dbReference type="AlphaFoldDB" id="I0IG18"/>
<dbReference type="InterPro" id="IPR041628">
    <property type="entry name" value="ChlI/MoxR_AAA_lid"/>
</dbReference>
<dbReference type="RefSeq" id="WP_014437424.1">
    <property type="nucleotide sequence ID" value="NC_017080.1"/>
</dbReference>
<evidence type="ECO:0000256" key="1">
    <source>
        <dbReference type="ARBA" id="ARBA00022741"/>
    </source>
</evidence>
<evidence type="ECO:0000313" key="7">
    <source>
        <dbReference type="Proteomes" id="UP000007881"/>
    </source>
</evidence>
<dbReference type="Proteomes" id="UP000007881">
    <property type="component" value="Chromosome"/>
</dbReference>
<keyword evidence="1" id="KW-0547">Nucleotide-binding</keyword>
<protein>
    <recommendedName>
        <fullName evidence="8">ATPase</fullName>
    </recommendedName>
</protein>
<dbReference type="Gene3D" id="1.10.8.80">
    <property type="entry name" value="Magnesium chelatase subunit I, C-Terminal domain"/>
    <property type="match status" value="1"/>
</dbReference>
<dbReference type="InterPro" id="IPR050764">
    <property type="entry name" value="CbbQ/NirQ/NorQ/GpvN"/>
</dbReference>
<evidence type="ECO:0000256" key="2">
    <source>
        <dbReference type="ARBA" id="ARBA00022840"/>
    </source>
</evidence>
<evidence type="ECO:0008006" key="8">
    <source>
        <dbReference type="Google" id="ProtNLM"/>
    </source>
</evidence>
<dbReference type="OrthoDB" id="9808397at2"/>
<organism evidence="6 7">
    <name type="scientific">Phycisphaera mikurensis (strain NBRC 102666 / KCTC 22515 / FYK2301M01)</name>
    <dbReference type="NCBI Taxonomy" id="1142394"/>
    <lineage>
        <taxon>Bacteria</taxon>
        <taxon>Pseudomonadati</taxon>
        <taxon>Planctomycetota</taxon>
        <taxon>Phycisphaerae</taxon>
        <taxon>Phycisphaerales</taxon>
        <taxon>Phycisphaeraceae</taxon>
        <taxon>Phycisphaera</taxon>
    </lineage>
</organism>
<dbReference type="InterPro" id="IPR011703">
    <property type="entry name" value="ATPase_AAA-3"/>
</dbReference>